<accession>A0A7D5R6P6</accession>
<organism evidence="7 8">
    <name type="scientific">Nitrosopumilus cobalaminigenes</name>
    <dbReference type="NCBI Taxonomy" id="1470066"/>
    <lineage>
        <taxon>Archaea</taxon>
        <taxon>Nitrososphaerota</taxon>
        <taxon>Nitrososphaeria</taxon>
        <taxon>Nitrosopumilales</taxon>
        <taxon>Nitrosopumilaceae</taxon>
        <taxon>Nitrosopumilus</taxon>
    </lineage>
</organism>
<evidence type="ECO:0000313" key="8">
    <source>
        <dbReference type="Proteomes" id="UP000509771"/>
    </source>
</evidence>
<evidence type="ECO:0000259" key="5">
    <source>
        <dbReference type="Pfam" id="PF01488"/>
    </source>
</evidence>
<dbReference type="SUPFAM" id="SSF51735">
    <property type="entry name" value="NAD(P)-binding Rossmann-fold domains"/>
    <property type="match status" value="1"/>
</dbReference>
<comment type="miscellaneous">
    <text evidence="4">During catalysis, the active site Cys acts as a nucleophile attacking the alpha-carbonyl group of tRNA-bound glutamate with the formation of a thioester intermediate between enzyme and glutamate, and the concomitant release of tRNA(Glu). The thioester intermediate is finally reduced by direct hydride transfer from NADPH, to form the product GSA.</text>
</comment>
<keyword evidence="3 4" id="KW-0627">Porphyrin biosynthesis</keyword>
<dbReference type="KEGG" id="ncl:C5F47_01420"/>
<dbReference type="InterPro" id="IPR000343">
    <property type="entry name" value="4pyrrol_synth_GluRdtase"/>
</dbReference>
<dbReference type="FunFam" id="3.30.460.30:FF:000001">
    <property type="entry name" value="Glutamyl-tRNA reductase"/>
    <property type="match status" value="1"/>
</dbReference>
<comment type="pathway">
    <text evidence="4">Porphyrin-containing compound metabolism; protoporphyrin-IX biosynthesis; 5-aminolevulinate from L-glutamyl-tRNA(Glu): step 1/2.</text>
</comment>
<dbReference type="InterPro" id="IPR036291">
    <property type="entry name" value="NAD(P)-bd_dom_sf"/>
</dbReference>
<dbReference type="HAMAP" id="MF_00087">
    <property type="entry name" value="Glu_tRNA_reductase"/>
    <property type="match status" value="1"/>
</dbReference>
<feature type="domain" description="Glutamyl-tRNA reductase N-terminal" evidence="6">
    <location>
        <begin position="13"/>
        <end position="175"/>
    </location>
</feature>
<protein>
    <recommendedName>
        <fullName evidence="4">Glutamyl-tRNA reductase</fullName>
        <shortName evidence="4">GluTR</shortName>
        <ecNumber evidence="4">1.2.1.70</ecNumber>
    </recommendedName>
</protein>
<dbReference type="EMBL" id="CP026993">
    <property type="protein sequence ID" value="QLH02321.1"/>
    <property type="molecule type" value="Genomic_DNA"/>
</dbReference>
<dbReference type="Gene3D" id="3.40.50.720">
    <property type="entry name" value="NAD(P)-binding Rossmann-like Domain"/>
    <property type="match status" value="1"/>
</dbReference>
<evidence type="ECO:0000256" key="4">
    <source>
        <dbReference type="HAMAP-Rule" id="MF_00087"/>
    </source>
</evidence>
<comment type="domain">
    <text evidence="4">Possesses an unusual extended V-shaped dimeric structure with each monomer consisting of three distinct domains arranged along a curved 'spinal' alpha-helix. The N-terminal catalytic domain specifically recognizes the glutamate moiety of the substrate. The second domain is the NADPH-binding domain, and the third C-terminal domain is responsible for dimerization.</text>
</comment>
<dbReference type="Proteomes" id="UP000509771">
    <property type="component" value="Chromosome"/>
</dbReference>
<feature type="binding site" evidence="4">
    <location>
        <position position="128"/>
    </location>
    <ligand>
        <name>substrate</name>
    </ligand>
</feature>
<dbReference type="RefSeq" id="WP_179361151.1">
    <property type="nucleotide sequence ID" value="NZ_CP026993.1"/>
</dbReference>
<comment type="subunit">
    <text evidence="4">Homodimer.</text>
</comment>
<dbReference type="Pfam" id="PF05201">
    <property type="entry name" value="GlutR_N"/>
    <property type="match status" value="1"/>
</dbReference>
<dbReference type="AlphaFoldDB" id="A0A7D5R6P6"/>
<dbReference type="GO" id="GO:0019353">
    <property type="term" value="P:protoporphyrinogen IX biosynthetic process from glutamate"/>
    <property type="evidence" value="ECO:0007669"/>
    <property type="project" value="TreeGrafter"/>
</dbReference>
<dbReference type="PANTHER" id="PTHR43013:SF1">
    <property type="entry name" value="GLUTAMYL-TRNA REDUCTASE"/>
    <property type="match status" value="1"/>
</dbReference>
<dbReference type="UniPathway" id="UPA00251">
    <property type="reaction ID" value="UER00316"/>
</dbReference>
<reference evidence="7 8" key="1">
    <citation type="submission" date="2018-02" db="EMBL/GenBank/DDBJ databases">
        <title>Complete genome of Nitrosopumilus cobalaminigenes HCA1.</title>
        <authorList>
            <person name="Qin W."/>
            <person name="Zheng Y."/>
            <person name="Stahl D.A."/>
        </authorList>
    </citation>
    <scope>NUCLEOTIDE SEQUENCE [LARGE SCALE GENOMIC DNA]</scope>
    <source>
        <strain evidence="7 8">HCA1</strain>
    </source>
</reference>
<keyword evidence="2 4" id="KW-0560">Oxidoreductase</keyword>
<feature type="domain" description="Quinate/shikimate 5-dehydrogenase/glutamyl-tRNA reductase" evidence="5">
    <location>
        <begin position="194"/>
        <end position="318"/>
    </location>
</feature>
<comment type="catalytic activity">
    <reaction evidence="4">
        <text>(S)-4-amino-5-oxopentanoate + tRNA(Glu) + NADP(+) = L-glutamyl-tRNA(Glu) + NADPH + H(+)</text>
        <dbReference type="Rhea" id="RHEA:12344"/>
        <dbReference type="Rhea" id="RHEA-COMP:9663"/>
        <dbReference type="Rhea" id="RHEA-COMP:9680"/>
        <dbReference type="ChEBI" id="CHEBI:15378"/>
        <dbReference type="ChEBI" id="CHEBI:57501"/>
        <dbReference type="ChEBI" id="CHEBI:57783"/>
        <dbReference type="ChEBI" id="CHEBI:58349"/>
        <dbReference type="ChEBI" id="CHEBI:78442"/>
        <dbReference type="ChEBI" id="CHEBI:78520"/>
        <dbReference type="EC" id="1.2.1.70"/>
    </reaction>
</comment>
<proteinExistence type="inferred from homology"/>
<dbReference type="OrthoDB" id="4562at2157"/>
<evidence type="ECO:0000313" key="7">
    <source>
        <dbReference type="EMBL" id="QLH02321.1"/>
    </source>
</evidence>
<feature type="binding site" evidence="4">
    <location>
        <begin position="208"/>
        <end position="213"/>
    </location>
    <ligand>
        <name>NADP(+)</name>
        <dbReference type="ChEBI" id="CHEBI:58349"/>
    </ligand>
</feature>
<dbReference type="InterPro" id="IPR036343">
    <property type="entry name" value="GluRdtase_N_sf"/>
</dbReference>
<evidence type="ECO:0000256" key="3">
    <source>
        <dbReference type="ARBA" id="ARBA00023244"/>
    </source>
</evidence>
<dbReference type="EC" id="1.2.1.70" evidence="4"/>
<dbReference type="Gene3D" id="3.30.460.30">
    <property type="entry name" value="Glutamyl-tRNA reductase, N-terminal domain"/>
    <property type="match status" value="1"/>
</dbReference>
<dbReference type="PANTHER" id="PTHR43013">
    <property type="entry name" value="GLUTAMYL-TRNA REDUCTASE"/>
    <property type="match status" value="1"/>
</dbReference>
<comment type="function">
    <text evidence="4">Catalyzes the NADPH-dependent reduction of glutamyl-tRNA(Glu) to glutamate 1-semialdehyde (GSA).</text>
</comment>
<comment type="caution">
    <text evidence="4">Lacks conserved residue(s) required for the propagation of feature annotation.</text>
</comment>
<name>A0A7D5R6P6_9ARCH</name>
<feature type="site" description="Important for activity" evidence="4">
    <location>
        <position position="118"/>
    </location>
</feature>
<dbReference type="GeneID" id="56058633"/>
<dbReference type="InterPro" id="IPR006151">
    <property type="entry name" value="Shikm_DH/Glu-tRNA_Rdtase"/>
</dbReference>
<dbReference type="GO" id="GO:0008883">
    <property type="term" value="F:glutamyl-tRNA reductase activity"/>
    <property type="evidence" value="ECO:0007669"/>
    <property type="project" value="UniProtKB-UniRule"/>
</dbReference>
<keyword evidence="1 4" id="KW-0521">NADP</keyword>
<evidence type="ECO:0000256" key="2">
    <source>
        <dbReference type="ARBA" id="ARBA00023002"/>
    </source>
</evidence>
<dbReference type="SUPFAM" id="SSF69742">
    <property type="entry name" value="Glutamyl tRNA-reductase catalytic, N-terminal domain"/>
    <property type="match status" value="1"/>
</dbReference>
<keyword evidence="8" id="KW-1185">Reference proteome</keyword>
<evidence type="ECO:0000256" key="1">
    <source>
        <dbReference type="ARBA" id="ARBA00022857"/>
    </source>
</evidence>
<dbReference type="InterPro" id="IPR015895">
    <property type="entry name" value="4pyrrol_synth_GluRdtase_N"/>
</dbReference>
<evidence type="ECO:0000259" key="6">
    <source>
        <dbReference type="Pfam" id="PF05201"/>
    </source>
</evidence>
<dbReference type="GO" id="GO:0050661">
    <property type="term" value="F:NADP binding"/>
    <property type="evidence" value="ECO:0007669"/>
    <property type="project" value="InterPro"/>
</dbReference>
<comment type="similarity">
    <text evidence="4">Belongs to the glutamyl-tRNA reductase family.</text>
</comment>
<sequence length="358" mass="39544">MGEIRFDVLNARVTFKNVPLHTLSKFTFKDVNAACAEFKKIDGVDECIIIQTASRVEIFTVSNVEIDDSPDARRVEGKTLVLNQIKDTWVSLSSLEQIDIDHFDQTLEVYKGDDVYLHLLRLASGLDSVVVGKQEIFDEIVQSLSNAKDAGVSGNILNKLFDSVIRLAIRMRDTTGISKDVISLGDIAVKLVDEKAGLDSKKKVLVIGTGEPAAMLAKTLNKKGIAFDVTSRSLDRATGFTTILGGTPVDFDAVLAGFDKYDIIFVATTSDYFLITYERIRLIMEEKKKGTLILDLSDPRTVDEGITALPGIKLLFRDQIAELYEESVKARVGIVPAVEKIIEKELPVLSARMKRLDA</sequence>
<dbReference type="Pfam" id="PF01488">
    <property type="entry name" value="Shikimate_DH"/>
    <property type="match status" value="1"/>
</dbReference>
<gene>
    <name evidence="4" type="primary">hemA</name>
    <name evidence="7" type="ORF">C5F47_01420</name>
</gene>